<evidence type="ECO:0000313" key="1">
    <source>
        <dbReference type="EMBL" id="GBL97585.1"/>
    </source>
</evidence>
<gene>
    <name evidence="1" type="ORF">AVEN_49104_1</name>
</gene>
<organism evidence="1 2">
    <name type="scientific">Araneus ventricosus</name>
    <name type="common">Orbweaver spider</name>
    <name type="synonym">Epeira ventricosa</name>
    <dbReference type="NCBI Taxonomy" id="182803"/>
    <lineage>
        <taxon>Eukaryota</taxon>
        <taxon>Metazoa</taxon>
        <taxon>Ecdysozoa</taxon>
        <taxon>Arthropoda</taxon>
        <taxon>Chelicerata</taxon>
        <taxon>Arachnida</taxon>
        <taxon>Araneae</taxon>
        <taxon>Araneomorphae</taxon>
        <taxon>Entelegynae</taxon>
        <taxon>Araneoidea</taxon>
        <taxon>Araneidae</taxon>
        <taxon>Araneus</taxon>
    </lineage>
</organism>
<protein>
    <submittedName>
        <fullName evidence="1">Uncharacterized protein</fullName>
    </submittedName>
</protein>
<comment type="caution">
    <text evidence="1">The sequence shown here is derived from an EMBL/GenBank/DDBJ whole genome shotgun (WGS) entry which is preliminary data.</text>
</comment>
<name>A0A4Y2C1H0_ARAVE</name>
<dbReference type="AlphaFoldDB" id="A0A4Y2C1H0"/>
<proteinExistence type="predicted"/>
<keyword evidence="2" id="KW-1185">Reference proteome</keyword>
<reference evidence="1 2" key="1">
    <citation type="journal article" date="2019" name="Sci. Rep.">
        <title>Orb-weaving spider Araneus ventricosus genome elucidates the spidroin gene catalogue.</title>
        <authorList>
            <person name="Kono N."/>
            <person name="Nakamura H."/>
            <person name="Ohtoshi R."/>
            <person name="Moran D.A.P."/>
            <person name="Shinohara A."/>
            <person name="Yoshida Y."/>
            <person name="Fujiwara M."/>
            <person name="Mori M."/>
            <person name="Tomita M."/>
            <person name="Arakawa K."/>
        </authorList>
    </citation>
    <scope>NUCLEOTIDE SEQUENCE [LARGE SCALE GENOMIC DNA]</scope>
</reference>
<evidence type="ECO:0000313" key="2">
    <source>
        <dbReference type="Proteomes" id="UP000499080"/>
    </source>
</evidence>
<accession>A0A4Y2C1H0</accession>
<dbReference type="EMBL" id="BGPR01000131">
    <property type="protein sequence ID" value="GBL97585.1"/>
    <property type="molecule type" value="Genomic_DNA"/>
</dbReference>
<dbReference type="Proteomes" id="UP000499080">
    <property type="component" value="Unassembled WGS sequence"/>
</dbReference>
<sequence>MHGRLHAVPRHRRSSVLNSRALGWFQIEAVWSSSVQFAPCSERFSLVSTHEDLARNTASQTATFNDDGINKLR</sequence>